<comment type="subcellular location">
    <subcellularLocation>
        <location evidence="1 4">Bacterial flagellum basal body</location>
    </subcellularLocation>
</comment>
<keyword evidence="6" id="KW-0282">Flagellum</keyword>
<protein>
    <recommendedName>
        <fullName evidence="4 5">Flagellar hook-basal body complex protein FliE</fullName>
    </recommendedName>
</protein>
<gene>
    <name evidence="4" type="primary">fliE</name>
    <name evidence="6" type="ORF">J2S19_001794</name>
</gene>
<evidence type="ECO:0000256" key="1">
    <source>
        <dbReference type="ARBA" id="ARBA00004117"/>
    </source>
</evidence>
<keyword evidence="3 4" id="KW-0975">Bacterial flagellum</keyword>
<evidence type="ECO:0000313" key="7">
    <source>
        <dbReference type="Proteomes" id="UP001234495"/>
    </source>
</evidence>
<sequence length="105" mass="11592">MINGLNGISPFQINTNSIQTEQKAKLSSQLTNKTSFSDSLKLAIDQVNKSQVESDKMTEALASGKNVELHDVMITAQKASVTMTLAVEVRNKAIEAYQEMMRMQV</sequence>
<dbReference type="HAMAP" id="MF_00724">
    <property type="entry name" value="FliE"/>
    <property type="match status" value="1"/>
</dbReference>
<dbReference type="RefSeq" id="WP_307339985.1">
    <property type="nucleotide sequence ID" value="NZ_JAUSUD010000006.1"/>
</dbReference>
<evidence type="ECO:0000313" key="6">
    <source>
        <dbReference type="EMBL" id="MDQ0230538.1"/>
    </source>
</evidence>
<evidence type="ECO:0000256" key="3">
    <source>
        <dbReference type="ARBA" id="ARBA00023143"/>
    </source>
</evidence>
<evidence type="ECO:0000256" key="2">
    <source>
        <dbReference type="ARBA" id="ARBA00009272"/>
    </source>
</evidence>
<reference evidence="6 7" key="1">
    <citation type="submission" date="2023-07" db="EMBL/GenBank/DDBJ databases">
        <title>Genomic Encyclopedia of Type Strains, Phase IV (KMG-IV): sequencing the most valuable type-strain genomes for metagenomic binning, comparative biology and taxonomic classification.</title>
        <authorList>
            <person name="Goeker M."/>
        </authorList>
    </citation>
    <scope>NUCLEOTIDE SEQUENCE [LARGE SCALE GENOMIC DNA]</scope>
    <source>
        <strain evidence="6 7">DSM 29005</strain>
    </source>
</reference>
<proteinExistence type="inferred from homology"/>
<dbReference type="NCBIfam" id="TIGR00205">
    <property type="entry name" value="fliE"/>
    <property type="match status" value="1"/>
</dbReference>
<comment type="caution">
    <text evidence="6">The sequence shown here is derived from an EMBL/GenBank/DDBJ whole genome shotgun (WGS) entry which is preliminary data.</text>
</comment>
<name>A0ABT9ZG52_9BACI</name>
<dbReference type="PANTHER" id="PTHR34653:SF1">
    <property type="entry name" value="FLAGELLAR HOOK-BASAL BODY COMPLEX PROTEIN FLIE"/>
    <property type="match status" value="1"/>
</dbReference>
<keyword evidence="7" id="KW-1185">Reference proteome</keyword>
<accession>A0ABT9ZG52</accession>
<keyword evidence="6" id="KW-0966">Cell projection</keyword>
<evidence type="ECO:0000256" key="5">
    <source>
        <dbReference type="NCBIfam" id="TIGR00205"/>
    </source>
</evidence>
<dbReference type="InterPro" id="IPR001624">
    <property type="entry name" value="FliE"/>
</dbReference>
<comment type="similarity">
    <text evidence="2 4">Belongs to the FliE family.</text>
</comment>
<organism evidence="6 7">
    <name type="scientific">Metabacillus malikii</name>
    <dbReference type="NCBI Taxonomy" id="1504265"/>
    <lineage>
        <taxon>Bacteria</taxon>
        <taxon>Bacillati</taxon>
        <taxon>Bacillota</taxon>
        <taxon>Bacilli</taxon>
        <taxon>Bacillales</taxon>
        <taxon>Bacillaceae</taxon>
        <taxon>Metabacillus</taxon>
    </lineage>
</organism>
<evidence type="ECO:0000256" key="4">
    <source>
        <dbReference type="HAMAP-Rule" id="MF_00724"/>
    </source>
</evidence>
<dbReference type="Pfam" id="PF02049">
    <property type="entry name" value="FliE"/>
    <property type="match status" value="1"/>
</dbReference>
<dbReference type="PANTHER" id="PTHR34653">
    <property type="match status" value="1"/>
</dbReference>
<dbReference type="Proteomes" id="UP001234495">
    <property type="component" value="Unassembled WGS sequence"/>
</dbReference>
<keyword evidence="6" id="KW-0969">Cilium</keyword>
<dbReference type="EMBL" id="JAUSUD010000006">
    <property type="protein sequence ID" value="MDQ0230538.1"/>
    <property type="molecule type" value="Genomic_DNA"/>
</dbReference>
<dbReference type="PRINTS" id="PR01006">
    <property type="entry name" value="FLGHOOKFLIE"/>
</dbReference>